<comment type="caution">
    <text evidence="5">The sequence shown here is derived from an EMBL/GenBank/DDBJ whole genome shotgun (WGS) entry which is preliminary data.</text>
</comment>
<dbReference type="InterPro" id="IPR041916">
    <property type="entry name" value="Anti_sigma_zinc_sf"/>
</dbReference>
<organism evidence="5 6">
    <name type="scientific">Actinoallomurus vinaceus</name>
    <dbReference type="NCBI Taxonomy" id="1080074"/>
    <lineage>
        <taxon>Bacteria</taxon>
        <taxon>Bacillati</taxon>
        <taxon>Actinomycetota</taxon>
        <taxon>Actinomycetes</taxon>
        <taxon>Streptosporangiales</taxon>
        <taxon>Thermomonosporaceae</taxon>
        <taxon>Actinoallomurus</taxon>
    </lineage>
</organism>
<evidence type="ECO:0000313" key="5">
    <source>
        <dbReference type="EMBL" id="GAA4640381.1"/>
    </source>
</evidence>
<keyword evidence="4" id="KW-0812">Transmembrane</keyword>
<dbReference type="RefSeq" id="WP_345444133.1">
    <property type="nucleotide sequence ID" value="NZ_BAABHK010000032.1"/>
</dbReference>
<name>A0ABP8UX73_9ACTN</name>
<keyword evidence="2" id="KW-0804">Transcription</keyword>
<protein>
    <recommendedName>
        <fullName evidence="7">Zinc-finger domain-containing protein</fullName>
    </recommendedName>
</protein>
<keyword evidence="1" id="KW-0805">Transcription regulation</keyword>
<accession>A0ABP8UX73</accession>
<evidence type="ECO:0008006" key="7">
    <source>
        <dbReference type="Google" id="ProtNLM"/>
    </source>
</evidence>
<dbReference type="EMBL" id="BAABHK010000032">
    <property type="protein sequence ID" value="GAA4640381.1"/>
    <property type="molecule type" value="Genomic_DNA"/>
</dbReference>
<evidence type="ECO:0000256" key="3">
    <source>
        <dbReference type="SAM" id="MobiDB-lite"/>
    </source>
</evidence>
<feature type="compositionally biased region" description="Basic and acidic residues" evidence="3">
    <location>
        <begin position="126"/>
        <end position="135"/>
    </location>
</feature>
<dbReference type="Proteomes" id="UP001501442">
    <property type="component" value="Unassembled WGS sequence"/>
</dbReference>
<sequence>MTAAHLDYDALADLAEGILDDATATSAEEHLTQCAECRDRATEVAEVSRVLAEAPTPPMPAHLVERLDAAIAAEAASHVPGHRHARRFQFLAAAAAAVVVVGGGAVVARTVLEDGDSDSATVSQRPVEEPSRPHTEGTQPRPRAERTVPYTALRSGTRYTSASLESQLASALSSVSAAGRPALNAATDGALTACVGRVSGGKAPLLVDSATYDGRPATVIALPGTDAGHADVWVVGAKCSAGDTDLIVHRQIAR</sequence>
<gene>
    <name evidence="5" type="ORF">GCM10023196_105650</name>
</gene>
<keyword evidence="6" id="KW-1185">Reference proteome</keyword>
<keyword evidence="4" id="KW-1133">Transmembrane helix</keyword>
<keyword evidence="4" id="KW-0472">Membrane</keyword>
<evidence type="ECO:0000313" key="6">
    <source>
        <dbReference type="Proteomes" id="UP001501442"/>
    </source>
</evidence>
<reference evidence="6" key="1">
    <citation type="journal article" date="2019" name="Int. J. Syst. Evol. Microbiol.">
        <title>The Global Catalogue of Microorganisms (GCM) 10K type strain sequencing project: providing services to taxonomists for standard genome sequencing and annotation.</title>
        <authorList>
            <consortium name="The Broad Institute Genomics Platform"/>
            <consortium name="The Broad Institute Genome Sequencing Center for Infectious Disease"/>
            <person name="Wu L."/>
            <person name="Ma J."/>
        </authorList>
    </citation>
    <scope>NUCLEOTIDE SEQUENCE [LARGE SCALE GENOMIC DNA]</scope>
    <source>
        <strain evidence="6">JCM 17939</strain>
    </source>
</reference>
<evidence type="ECO:0000256" key="1">
    <source>
        <dbReference type="ARBA" id="ARBA00023015"/>
    </source>
</evidence>
<proteinExistence type="predicted"/>
<feature type="transmembrane region" description="Helical" evidence="4">
    <location>
        <begin position="90"/>
        <end position="112"/>
    </location>
</feature>
<evidence type="ECO:0000256" key="4">
    <source>
        <dbReference type="SAM" id="Phobius"/>
    </source>
</evidence>
<evidence type="ECO:0000256" key="2">
    <source>
        <dbReference type="ARBA" id="ARBA00023163"/>
    </source>
</evidence>
<dbReference type="Gene3D" id="1.10.10.1320">
    <property type="entry name" value="Anti-sigma factor, zinc-finger domain"/>
    <property type="match status" value="1"/>
</dbReference>
<feature type="region of interest" description="Disordered" evidence="3">
    <location>
        <begin position="116"/>
        <end position="148"/>
    </location>
</feature>